<feature type="domain" description="Sushi" evidence="6">
    <location>
        <begin position="887"/>
        <end position="956"/>
    </location>
</feature>
<name>A0A6V7X896_MELEN</name>
<feature type="disulfide bond" evidence="5">
    <location>
        <begin position="857"/>
        <end position="884"/>
    </location>
</feature>
<feature type="domain" description="Sushi" evidence="6">
    <location>
        <begin position="575"/>
        <end position="643"/>
    </location>
</feature>
<evidence type="ECO:0000256" key="1">
    <source>
        <dbReference type="ARBA" id="ARBA00004328"/>
    </source>
</evidence>
<feature type="domain" description="Sushi" evidence="6">
    <location>
        <begin position="957"/>
        <end position="1017"/>
    </location>
</feature>
<feature type="domain" description="Sushi" evidence="6">
    <location>
        <begin position="374"/>
        <end position="443"/>
    </location>
</feature>
<feature type="disulfide bond" evidence="5">
    <location>
        <begin position="798"/>
        <end position="825"/>
    </location>
</feature>
<evidence type="ECO:0000313" key="8">
    <source>
        <dbReference type="Proteomes" id="UP000580250"/>
    </source>
</evidence>
<dbReference type="InterPro" id="IPR051503">
    <property type="entry name" value="ComplSys_Reg/VirEntry_Med"/>
</dbReference>
<gene>
    <name evidence="7" type="ORF">MENT_LOCUS48478</name>
</gene>
<dbReference type="CDD" id="cd00033">
    <property type="entry name" value="CCP"/>
    <property type="match status" value="6"/>
</dbReference>
<evidence type="ECO:0000313" key="7">
    <source>
        <dbReference type="EMBL" id="CAD2195392.1"/>
    </source>
</evidence>
<accession>A0A6V7X896</accession>
<dbReference type="EMBL" id="CAJEWN010001209">
    <property type="protein sequence ID" value="CAD2195392.1"/>
    <property type="molecule type" value="Genomic_DNA"/>
</dbReference>
<dbReference type="InterPro" id="IPR000436">
    <property type="entry name" value="Sushi_SCR_CCP_dom"/>
</dbReference>
<dbReference type="PANTHER" id="PTHR45785">
    <property type="entry name" value="COMPLEMENT FACTOR H-RELATED"/>
    <property type="match status" value="1"/>
</dbReference>
<protein>
    <recommendedName>
        <fullName evidence="6">Sushi domain-containing protein</fullName>
    </recommendedName>
</protein>
<feature type="disulfide bond" evidence="5">
    <location>
        <begin position="959"/>
        <end position="1002"/>
    </location>
</feature>
<dbReference type="PANTHER" id="PTHR45785:SF2">
    <property type="entry name" value="COMPLEMENT FACTOR H-RELATED"/>
    <property type="match status" value="1"/>
</dbReference>
<feature type="disulfide bond" evidence="5">
    <location>
        <begin position="121"/>
        <end position="148"/>
    </location>
</feature>
<dbReference type="Proteomes" id="UP000580250">
    <property type="component" value="Unassembled WGS sequence"/>
</dbReference>
<evidence type="ECO:0000256" key="3">
    <source>
        <dbReference type="ARBA" id="ARBA00022729"/>
    </source>
</evidence>
<keyword evidence="3" id="KW-0732">Signal</keyword>
<dbReference type="AlphaFoldDB" id="A0A6V7X896"/>
<dbReference type="PROSITE" id="PS50923">
    <property type="entry name" value="SUSHI"/>
    <property type="match status" value="7"/>
</dbReference>
<dbReference type="InterPro" id="IPR035976">
    <property type="entry name" value="Sushi/SCR/CCP_sf"/>
</dbReference>
<reference evidence="7 8" key="1">
    <citation type="submission" date="2020-08" db="EMBL/GenBank/DDBJ databases">
        <authorList>
            <person name="Koutsovoulos G."/>
            <person name="Danchin GJ E."/>
        </authorList>
    </citation>
    <scope>NUCLEOTIDE SEQUENCE [LARGE SCALE GENOMIC DNA]</scope>
</reference>
<feature type="disulfide bond" evidence="5">
    <location>
        <begin position="988"/>
        <end position="1015"/>
    </location>
</feature>
<feature type="domain" description="Sushi" evidence="6">
    <location>
        <begin position="79"/>
        <end position="150"/>
    </location>
</feature>
<comment type="caution">
    <text evidence="5">Lacks conserved residue(s) required for the propagation of feature annotation.</text>
</comment>
<feature type="disulfide bond" evidence="5">
    <location>
        <begin position="928"/>
        <end position="955"/>
    </location>
</feature>
<dbReference type="OrthoDB" id="9991441at2759"/>
<comment type="subcellular location">
    <subcellularLocation>
        <location evidence="1">Virion</location>
    </subcellularLocation>
</comment>
<feature type="domain" description="Sushi" evidence="6">
    <location>
        <begin position="828"/>
        <end position="886"/>
    </location>
</feature>
<evidence type="ECO:0000256" key="5">
    <source>
        <dbReference type="PROSITE-ProRule" id="PRU00302"/>
    </source>
</evidence>
<keyword evidence="2 5" id="KW-0768">Sushi</keyword>
<keyword evidence="4 5" id="KW-1015">Disulfide bond</keyword>
<dbReference type="SMART" id="SM00032">
    <property type="entry name" value="CCP"/>
    <property type="match status" value="9"/>
</dbReference>
<proteinExistence type="predicted"/>
<comment type="caution">
    <text evidence="7">The sequence shown here is derived from an EMBL/GenBank/DDBJ whole genome shotgun (WGS) entry which is preliminary data.</text>
</comment>
<evidence type="ECO:0000256" key="2">
    <source>
        <dbReference type="ARBA" id="ARBA00022659"/>
    </source>
</evidence>
<sequence>MVNCLNGTWSHVPQCTPIRCQKWPAKMPNSQLVFTKSTHGAVAKYHCLHGFRPSSPNNLIKCLYGKWIRDGPPFRCLAMSCDHPTKVFDNLEGDVFFLRGRWGLMIILIILIEGRSISFQCEKGNLLIGPPKATCQYGKWRPDIKPKCVFQRHPTIEGQILWSRVKRSFNLTSEEEKRTEKCQLPSEEKLKKNGWKLIIRESKELIVGGGFELFNEFKTSTPLEQISRCVNGQWTPKLIECRPKSCLLPSRLNAIFLRLSVNTNGVFEYYERMPHGHKVRIQCLRGFTVIGEELSECFRGRLLQQLGQCVPKSCSLNSTILQHGNTAKLICPKQLPEKIKCQFGRIFKDSNNLEIFPTKNCFVVGNFVSPLNSNSCPAPYHGTTLASIQLADEDLEHFLPSYPEGTIIRYLCEVNKSLMEYSEAAAIQCINGEWTALLLPCVEEQERSIIENKSLKGNKNMDECFALTLPKGKELHFNFNYSLARNDQQLKQFGNILNKSGIRFPASTSLLVKCTTPINQLRLDHFELWKCKQGKWQVYNRIECPNGLIKTPKFTPKFSVNLSTNCQFKFTPPRGSLNFPREVARLNVFHEQSRQFVLFNQNFPNGSKLLFSCANYSMDLLRGPSLSVCLNGEWLPPPPYCQRLDRTKANDQQPPPIDFQVSGQWSISPTGVLLVSRSSTIHLLCFYQMDSGKPRWESFSSYRSYPQEWSKEVNQQRFVNFSILQLTILIAQPEDSGPFHCILPNNRRNSLHLQIRDEYCQPIANSSPTLNIHYSSTAGPHLTNKSHLFLGTFAQFSCSTGYQILNQRPLICLEGGHWSQLAPTCTHIQCPPLILHHSKLHCQVSSYRPGGSAHCSCTPTHELIGRATLKCGLDGYWEEELPKCREIKCSMPSLPSPISVKSHIPSFSSTSVMNPITFSVGHLLLLQCPQSYLLTGSDFLLCQPDGYWSELRTQCEQICRFPGQIKHGNTIHPPKDHYLVGERIFYYCDKGYNLNSENILECKNESLWSKSKPICKKD</sequence>
<dbReference type="Gene3D" id="2.10.70.10">
    <property type="entry name" value="Complement Module, domain 1"/>
    <property type="match status" value="6"/>
</dbReference>
<dbReference type="SUPFAM" id="SSF57535">
    <property type="entry name" value="Complement control module/SCR domain"/>
    <property type="match status" value="7"/>
</dbReference>
<dbReference type="Pfam" id="PF00084">
    <property type="entry name" value="Sushi"/>
    <property type="match status" value="4"/>
</dbReference>
<evidence type="ECO:0000256" key="4">
    <source>
        <dbReference type="ARBA" id="ARBA00023157"/>
    </source>
</evidence>
<evidence type="ECO:0000259" key="6">
    <source>
        <dbReference type="PROSITE" id="PS50923"/>
    </source>
</evidence>
<organism evidence="7 8">
    <name type="scientific">Meloidogyne enterolobii</name>
    <name type="common">Root-knot nematode worm</name>
    <name type="synonym">Meloidogyne mayaguensis</name>
    <dbReference type="NCBI Taxonomy" id="390850"/>
    <lineage>
        <taxon>Eukaryota</taxon>
        <taxon>Metazoa</taxon>
        <taxon>Ecdysozoa</taxon>
        <taxon>Nematoda</taxon>
        <taxon>Chromadorea</taxon>
        <taxon>Rhabditida</taxon>
        <taxon>Tylenchina</taxon>
        <taxon>Tylenchomorpha</taxon>
        <taxon>Tylenchoidea</taxon>
        <taxon>Meloidogynidae</taxon>
        <taxon>Meloidogyninae</taxon>
        <taxon>Meloidogyne</taxon>
    </lineage>
</organism>
<feature type="domain" description="Sushi" evidence="6">
    <location>
        <begin position="758"/>
        <end position="827"/>
    </location>
</feature>